<proteinExistence type="predicted"/>
<accession>A0AAE0N6T5</accession>
<dbReference type="AlphaFoldDB" id="A0AAE0N6T5"/>
<evidence type="ECO:0000313" key="2">
    <source>
        <dbReference type="EMBL" id="KAK3371579.1"/>
    </source>
</evidence>
<reference evidence="2" key="2">
    <citation type="submission" date="2023-06" db="EMBL/GenBank/DDBJ databases">
        <authorList>
            <consortium name="Lawrence Berkeley National Laboratory"/>
            <person name="Haridas S."/>
            <person name="Hensen N."/>
            <person name="Bonometti L."/>
            <person name="Westerberg I."/>
            <person name="Brannstrom I.O."/>
            <person name="Guillou S."/>
            <person name="Cros-Aarteil S."/>
            <person name="Calhoun S."/>
            <person name="Kuo A."/>
            <person name="Mondo S."/>
            <person name="Pangilinan J."/>
            <person name="Riley R."/>
            <person name="Labutti K."/>
            <person name="Andreopoulos B."/>
            <person name="Lipzen A."/>
            <person name="Chen C."/>
            <person name="Yanf M."/>
            <person name="Daum C."/>
            <person name="Ng V."/>
            <person name="Clum A."/>
            <person name="Steindorff A."/>
            <person name="Ohm R."/>
            <person name="Martin F."/>
            <person name="Silar P."/>
            <person name="Natvig D."/>
            <person name="Lalanne C."/>
            <person name="Gautier V."/>
            <person name="Ament-Velasquez S.L."/>
            <person name="Kruys A."/>
            <person name="Hutchinson M.I."/>
            <person name="Powell A.J."/>
            <person name="Barry K."/>
            <person name="Miller A.N."/>
            <person name="Grigoriev I.V."/>
            <person name="Debuchy R."/>
            <person name="Gladieux P."/>
            <person name="Thoren M.H."/>
            <person name="Johannesson H."/>
        </authorList>
    </citation>
    <scope>NUCLEOTIDE SEQUENCE</scope>
    <source>
        <strain evidence="2">CBS 958.72</strain>
    </source>
</reference>
<name>A0AAE0N6T5_9PEZI</name>
<dbReference type="EMBL" id="JAULSN010000005">
    <property type="protein sequence ID" value="KAK3371579.1"/>
    <property type="molecule type" value="Genomic_DNA"/>
</dbReference>
<gene>
    <name evidence="2" type="ORF">B0T24DRAFT_629559</name>
</gene>
<evidence type="ECO:0000313" key="3">
    <source>
        <dbReference type="Proteomes" id="UP001287356"/>
    </source>
</evidence>
<organism evidence="2 3">
    <name type="scientific">Lasiosphaeria ovina</name>
    <dbReference type="NCBI Taxonomy" id="92902"/>
    <lineage>
        <taxon>Eukaryota</taxon>
        <taxon>Fungi</taxon>
        <taxon>Dikarya</taxon>
        <taxon>Ascomycota</taxon>
        <taxon>Pezizomycotina</taxon>
        <taxon>Sordariomycetes</taxon>
        <taxon>Sordariomycetidae</taxon>
        <taxon>Sordariales</taxon>
        <taxon>Lasiosphaeriaceae</taxon>
        <taxon>Lasiosphaeria</taxon>
    </lineage>
</organism>
<keyword evidence="3" id="KW-1185">Reference proteome</keyword>
<reference evidence="2" key="1">
    <citation type="journal article" date="2023" name="Mol. Phylogenet. Evol.">
        <title>Genome-scale phylogeny and comparative genomics of the fungal order Sordariales.</title>
        <authorList>
            <person name="Hensen N."/>
            <person name="Bonometti L."/>
            <person name="Westerberg I."/>
            <person name="Brannstrom I.O."/>
            <person name="Guillou S."/>
            <person name="Cros-Aarteil S."/>
            <person name="Calhoun S."/>
            <person name="Haridas S."/>
            <person name="Kuo A."/>
            <person name="Mondo S."/>
            <person name="Pangilinan J."/>
            <person name="Riley R."/>
            <person name="LaButti K."/>
            <person name="Andreopoulos B."/>
            <person name="Lipzen A."/>
            <person name="Chen C."/>
            <person name="Yan M."/>
            <person name="Daum C."/>
            <person name="Ng V."/>
            <person name="Clum A."/>
            <person name="Steindorff A."/>
            <person name="Ohm R.A."/>
            <person name="Martin F."/>
            <person name="Silar P."/>
            <person name="Natvig D.O."/>
            <person name="Lalanne C."/>
            <person name="Gautier V."/>
            <person name="Ament-Velasquez S.L."/>
            <person name="Kruys A."/>
            <person name="Hutchinson M.I."/>
            <person name="Powell A.J."/>
            <person name="Barry K."/>
            <person name="Miller A.N."/>
            <person name="Grigoriev I.V."/>
            <person name="Debuchy R."/>
            <person name="Gladieux P."/>
            <person name="Hiltunen Thoren M."/>
            <person name="Johannesson H."/>
        </authorList>
    </citation>
    <scope>NUCLEOTIDE SEQUENCE</scope>
    <source>
        <strain evidence="2">CBS 958.72</strain>
    </source>
</reference>
<dbReference type="InterPro" id="IPR054471">
    <property type="entry name" value="GPIID_WHD"/>
</dbReference>
<comment type="caution">
    <text evidence="2">The sequence shown here is derived from an EMBL/GenBank/DDBJ whole genome shotgun (WGS) entry which is preliminary data.</text>
</comment>
<dbReference type="Proteomes" id="UP001287356">
    <property type="component" value="Unassembled WGS sequence"/>
</dbReference>
<sequence length="190" mass="21815">MERVEGQAKDQESLAKQALSWITCVKRPPTTLELQHALAVELGRRELRRDNISDAEDIISVCAGLVTVDEESSVIRLVHYTTQEYLERTQCNWFPEPESDITTTCLTYLLFDAFEDGICHTDSEFDKSLQLNPLYEYAARSWGHHARKSSKLCHLFEEFAAYQAKAEAVSQALMVVKDYPEDLYIIVRCF</sequence>
<evidence type="ECO:0000259" key="1">
    <source>
        <dbReference type="Pfam" id="PF22939"/>
    </source>
</evidence>
<dbReference type="Pfam" id="PF22939">
    <property type="entry name" value="WHD_GPIID"/>
    <property type="match status" value="1"/>
</dbReference>
<protein>
    <recommendedName>
        <fullName evidence="1">GPI inositol-deacylase winged helix domain-containing protein</fullName>
    </recommendedName>
</protein>
<dbReference type="PANTHER" id="PTHR10039:SF15">
    <property type="entry name" value="NACHT DOMAIN-CONTAINING PROTEIN"/>
    <property type="match status" value="1"/>
</dbReference>
<feature type="domain" description="GPI inositol-deacylase winged helix" evidence="1">
    <location>
        <begin position="8"/>
        <end position="87"/>
    </location>
</feature>
<dbReference type="PANTHER" id="PTHR10039">
    <property type="entry name" value="AMELOGENIN"/>
    <property type="match status" value="1"/>
</dbReference>